<reference key="1">
    <citation type="journal article" date="2000" name="Nature">
        <title>Sequence and analysis of chromosome 1 of the plant Arabidopsis thaliana.</title>
        <authorList>
            <person name="Theologis A."/>
            <person name="Ecker J.R."/>
            <person name="Palm C.J."/>
            <person name="Federspiel N.A."/>
            <person name="Kaul S."/>
            <person name="White O."/>
            <person name="Alonso J."/>
            <person name="Altafi H."/>
            <person name="Araujo R."/>
            <person name="Bowman C.L."/>
            <person name="Brooks S.Y."/>
            <person name="Buehler E."/>
            <person name="Chan A."/>
            <person name="Chao Q."/>
            <person name="Chen H."/>
            <person name="Cheuk R.F."/>
            <person name="Chin C.W."/>
            <person name="Chung M.K."/>
            <person name="Conn L."/>
            <person name="Conway A.B."/>
            <person name="Conway A.R."/>
            <person name="Creasy T.H."/>
            <person name="Dewar K."/>
            <person name="Dunn P."/>
            <person name="Etgu P."/>
            <person name="Feldblyum T.V."/>
            <person name="Feng J."/>
            <person name="Fong B."/>
            <person name="Fujii C.Y."/>
            <person name="Gill J.E."/>
            <person name="Goldsmith A.D."/>
            <person name="Haas B."/>
            <person name="Hansen N.F."/>
            <person name="Hughes B."/>
            <person name="Huizar L."/>
            <person name="Hunter J.L."/>
            <person name="Jenkins J."/>
            <person name="Johnson-Hopson C."/>
            <person name="Khan S."/>
            <person name="Khaykin E."/>
            <person name="Kim C.J."/>
            <person name="Koo H.L."/>
            <person name="Kremenetskaia I."/>
            <person name="Kurtz D.B."/>
            <person name="Kwan A."/>
            <person name="Lam B."/>
            <person name="Langin-Hooper S."/>
            <person name="Lee A."/>
            <person name="Lee J.M."/>
            <person name="Lenz C.A."/>
            <person name="Li J.H."/>
            <person name="Li Y."/>
            <person name="Lin X."/>
            <person name="Liu S.X."/>
            <person name="Liu Z.A."/>
            <person name="Luros J.S."/>
            <person name="Maiti R."/>
            <person name="Marziali A."/>
            <person name="Militscher J."/>
            <person name="Miranda M."/>
            <person name="Nguyen M."/>
            <person name="Nierman W.C."/>
            <person name="Osborne B.I."/>
            <person name="Pai G."/>
            <person name="Peterson J."/>
            <person name="Pham P.K."/>
            <person name="Rizzo M."/>
            <person name="Rooney T."/>
            <person name="Rowley D."/>
            <person name="Sakano H."/>
            <person name="Salzberg S.L."/>
            <person name="Schwartz J.R."/>
            <person name="Shinn P."/>
            <person name="Southwick A.M."/>
            <person name="Sun H."/>
            <person name="Tallon L.J."/>
            <person name="Tambunga G."/>
            <person name="Toriumi M.J."/>
            <person name="Town C.D."/>
            <person name="Utterback T."/>
            <person name="Van Aken S."/>
            <person name="Vaysberg M."/>
            <person name="Vysotskaia V.S."/>
            <person name="Walker M."/>
            <person name="Wu D."/>
            <person name="Yu G."/>
            <person name="Fraser C.M."/>
            <person name="Venter J.C."/>
            <person name="Davis R.W."/>
        </authorList>
    </citation>
    <scope>NUCLEOTIDE SEQUENCE [LARGE SCALE GENOMIC DNA]</scope>
    <source>
        <strain>cv. Columbia</strain>
    </source>
</reference>
<evidence type="ECO:0000313" key="1">
    <source>
        <dbReference type="EMBL" id="AAF78429.1"/>
    </source>
</evidence>
<reference evidence="1" key="2">
    <citation type="submission" date="2000-06" db="EMBL/GenBank/DDBJ databases">
        <title>The sequence of BAC T3F20 from Arabidopsis thaliana chromosome 1.</title>
        <authorList>
            <person name="Lee J.M."/>
            <person name="Vaysberg M."/>
            <person name="Sakano H."/>
            <person name="Lenz C."/>
            <person name="Liu S.X."/>
            <person name="Pham P."/>
            <person name="Toriumi M."/>
            <person name="Yu G."/>
            <person name="Chin C."/>
            <person name="Chiou J."/>
            <person name="Choi E."/>
            <person name="Chung M."/>
            <person name="Gonzalez A."/>
            <person name="Howng B."/>
            <person name="Liu A."/>
            <person name="Altafi H."/>
            <person name="Brooks S."/>
            <person name="Buehler E."/>
            <person name="Chao Q."/>
            <person name="Conn L."/>
            <person name="Conway A.B."/>
            <person name="Hansen N.F."/>
            <person name="Johnson-Hopson C."/>
            <person name="Khan S."/>
            <person name="Kim C."/>
            <person name="Lam B."/>
            <person name="Miranda M."/>
            <person name="Nguyen M."/>
            <person name="Palm C.J."/>
            <person name="Shinn P."/>
            <person name="Southwick A."/>
            <person name="Davis R.W."/>
            <person name="Ecker J.R."/>
            <person name="Federspiel N.A."/>
            <person name="Theologis A."/>
        </authorList>
    </citation>
    <scope>NUCLEOTIDE SEQUENCE</scope>
</reference>
<sequence length="32" mass="3321">MARKASPVLAAVTVVILAVDFNLTRASVHGNV</sequence>
<accession>Q9LPH6</accession>
<organism evidence="1">
    <name type="scientific">Arabidopsis thaliana</name>
    <name type="common">Mouse-ear cress</name>
    <dbReference type="NCBI Taxonomy" id="3702"/>
    <lineage>
        <taxon>Eukaryota</taxon>
        <taxon>Viridiplantae</taxon>
        <taxon>Streptophyta</taxon>
        <taxon>Embryophyta</taxon>
        <taxon>Tracheophyta</taxon>
        <taxon>Spermatophyta</taxon>
        <taxon>Magnoliopsida</taxon>
        <taxon>eudicotyledons</taxon>
        <taxon>Gunneridae</taxon>
        <taxon>Pentapetalae</taxon>
        <taxon>rosids</taxon>
        <taxon>malvids</taxon>
        <taxon>Brassicales</taxon>
        <taxon>Brassicaceae</taxon>
        <taxon>Camelineae</taxon>
        <taxon>Arabidopsis</taxon>
    </lineage>
</organism>
<gene>
    <name evidence="1" type="primary">T3F20.8</name>
</gene>
<dbReference type="AlphaFoldDB" id="Q9LPH6"/>
<proteinExistence type="predicted"/>
<name>Q9LPH6_ARATH</name>
<dbReference type="EMBL" id="AC018748">
    <property type="protein sequence ID" value="AAF78429.1"/>
    <property type="molecule type" value="Genomic_DNA"/>
</dbReference>
<protein>
    <submittedName>
        <fullName evidence="1">T3F20.8</fullName>
    </submittedName>
</protein>